<dbReference type="SUPFAM" id="SSF140804">
    <property type="entry name" value="YidB-like"/>
    <property type="match status" value="1"/>
</dbReference>
<accession>A0A318PGG8</accession>
<comment type="caution">
    <text evidence="1">The sequence shown here is derived from an EMBL/GenBank/DDBJ whole genome shotgun (WGS) entry which is preliminary data.</text>
</comment>
<proteinExistence type="predicted"/>
<organism evidence="1 2">
    <name type="scientific">Komagataeibacter xylinus</name>
    <name type="common">Gluconacetobacter xylinus</name>
    <dbReference type="NCBI Taxonomy" id="28448"/>
    <lineage>
        <taxon>Bacteria</taxon>
        <taxon>Pseudomonadati</taxon>
        <taxon>Pseudomonadota</taxon>
        <taxon>Alphaproteobacteria</taxon>
        <taxon>Acetobacterales</taxon>
        <taxon>Acetobacteraceae</taxon>
        <taxon>Komagataeibacter</taxon>
    </lineage>
</organism>
<dbReference type="STRING" id="1220579.GCA_001571345_02152"/>
<dbReference type="OrthoDB" id="7225008at2"/>
<dbReference type="RefSeq" id="WP_061274820.1">
    <property type="nucleotide sequence ID" value="NZ_CBCRXN010000054.1"/>
</dbReference>
<dbReference type="InterPro" id="IPR027405">
    <property type="entry name" value="YidB-like"/>
</dbReference>
<dbReference type="Proteomes" id="UP000248257">
    <property type="component" value="Unassembled WGS sequence"/>
</dbReference>
<protein>
    <submittedName>
        <fullName evidence="1">Uncharacterized protein</fullName>
    </submittedName>
</protein>
<evidence type="ECO:0000313" key="1">
    <source>
        <dbReference type="EMBL" id="PYD56330.1"/>
    </source>
</evidence>
<dbReference type="EMBL" id="NKUC01000025">
    <property type="protein sequence ID" value="PYD56330.1"/>
    <property type="molecule type" value="Genomic_DNA"/>
</dbReference>
<sequence length="118" mass="12561">MATTRTDQIGQAAGKVADVLTGARTDTSGLMSAVIAYMGNANSPGRKDLHARARKAGLEDQVIRWETHPTNTPVDESVVTTLIPDPVIDRFSNETGLSRPATIKGLSDLLPHLARLDG</sequence>
<name>A0A318PGG8_KOMXY</name>
<evidence type="ECO:0000313" key="2">
    <source>
        <dbReference type="Proteomes" id="UP000248257"/>
    </source>
</evidence>
<dbReference type="AlphaFoldDB" id="A0A318PGG8"/>
<gene>
    <name evidence="1" type="ORF">CFR75_11465</name>
</gene>
<reference evidence="1 2" key="1">
    <citation type="submission" date="2017-07" db="EMBL/GenBank/DDBJ databases">
        <title>A draft genome sequence of Komagataeibacter xylinus LMG 1515.</title>
        <authorList>
            <person name="Skraban J."/>
            <person name="Cleenwerck I."/>
            <person name="Vandamme P."/>
            <person name="Trcek J."/>
        </authorList>
    </citation>
    <scope>NUCLEOTIDE SEQUENCE [LARGE SCALE GENOMIC DNA]</scope>
    <source>
        <strain evidence="1 2">LMG 1515</strain>
    </source>
</reference>
<keyword evidence="2" id="KW-1185">Reference proteome</keyword>
<dbReference type="Gene3D" id="1.10.10.690">
    <property type="entry name" value="YidB-like"/>
    <property type="match status" value="1"/>
</dbReference>
<dbReference type="InterPro" id="IPR045372">
    <property type="entry name" value="YidB"/>
</dbReference>
<dbReference type="Pfam" id="PF20159">
    <property type="entry name" value="YidB"/>
    <property type="match status" value="1"/>
</dbReference>